<evidence type="ECO:0000313" key="5">
    <source>
        <dbReference type="Proteomes" id="UP001149090"/>
    </source>
</evidence>
<evidence type="ECO:0000256" key="2">
    <source>
        <dbReference type="SAM" id="Phobius"/>
    </source>
</evidence>
<dbReference type="Pfam" id="PF12937">
    <property type="entry name" value="F-box-like"/>
    <property type="match status" value="1"/>
</dbReference>
<dbReference type="SUPFAM" id="SSF81383">
    <property type="entry name" value="F-box domain"/>
    <property type="match status" value="1"/>
</dbReference>
<name>A0A9Q0REK6_ANAIG</name>
<gene>
    <name evidence="4" type="ORF">M0811_00100</name>
</gene>
<dbReference type="PANTHER" id="PTHR13568:SF9">
    <property type="entry name" value="TRANSMEMBRANE PROTEIN 203"/>
    <property type="match status" value="1"/>
</dbReference>
<dbReference type="Gene3D" id="1.20.1280.50">
    <property type="match status" value="1"/>
</dbReference>
<comment type="caution">
    <text evidence="4">The sequence shown here is derived from an EMBL/GenBank/DDBJ whole genome shotgun (WGS) entry which is preliminary data.</text>
</comment>
<feature type="transmembrane region" description="Helical" evidence="2">
    <location>
        <begin position="360"/>
        <end position="378"/>
    </location>
</feature>
<evidence type="ECO:0000256" key="1">
    <source>
        <dbReference type="SAM" id="MobiDB-lite"/>
    </source>
</evidence>
<feature type="transmembrane region" description="Helical" evidence="2">
    <location>
        <begin position="327"/>
        <end position="348"/>
    </location>
</feature>
<dbReference type="Proteomes" id="UP001149090">
    <property type="component" value="Unassembled WGS sequence"/>
</dbReference>
<keyword evidence="2" id="KW-0812">Transmembrane</keyword>
<feature type="transmembrane region" description="Helical" evidence="2">
    <location>
        <begin position="268"/>
        <end position="290"/>
    </location>
</feature>
<dbReference type="InterPro" id="IPR036047">
    <property type="entry name" value="F-box-like_dom_sf"/>
</dbReference>
<dbReference type="OrthoDB" id="3219396at2759"/>
<dbReference type="AlphaFoldDB" id="A0A9Q0REK6"/>
<keyword evidence="2" id="KW-1133">Transmembrane helix</keyword>
<sequence length="475" mass="55985">MENFSITNYYGRQAVRFNEYHFDHLKYGEYSGYGDLLKFPPEEENLICDMLPVEVLLYICQFLSPGAFIRFASTCTALSELTQDNHTWRAISSSHLPYFLIEKTEVDSPNVAYTKNEIQIYGIIKQDFEQNETEDDSNFGWGQPNRPKKKTKTKSNFSRLRRRTYDDYGDSFLDIEEFQPKVIELIKDSEDPKKELISLSNSLYKGFKQKEKLWKESAKKRKEWENRYQYERRFFRFNVYNLVFLSFGFFVFIMLLNIQVEGKLDSKVVYILIPFLLPFLFLAINNFVFYARMNESYIFGLGMIFLILLVQFLLIGLRADEYIKCSWLIVFIPLFLIFVSFFVGFSCVSCRDFEWELSTGIIIPLMLIIFILFLGLRLDETVKWNYGVVFVPLFLLDLLPIWICSGLCYGARDEILVVVMSIISIAIAIPLSIIEIFILLFLEVSRFNHISYAFIPLYLCFLIYFCWLCLFEVCG</sequence>
<dbReference type="PROSITE" id="PS50181">
    <property type="entry name" value="FBOX"/>
    <property type="match status" value="1"/>
</dbReference>
<accession>A0A9Q0REK6</accession>
<reference evidence="4" key="1">
    <citation type="submission" date="2022-10" db="EMBL/GenBank/DDBJ databases">
        <title>Novel sulphate-reducing endosymbionts in the free-living metamonad Anaeramoeba.</title>
        <authorList>
            <person name="Jerlstrom-Hultqvist J."/>
            <person name="Cepicka I."/>
            <person name="Gallot-Lavallee L."/>
            <person name="Salas-Leiva D."/>
            <person name="Curtis B.A."/>
            <person name="Zahonova K."/>
            <person name="Pipaliya S."/>
            <person name="Dacks J."/>
            <person name="Roger A.J."/>
        </authorList>
    </citation>
    <scope>NUCLEOTIDE SEQUENCE</scope>
    <source>
        <strain evidence="4">BMAN</strain>
    </source>
</reference>
<feature type="transmembrane region" description="Helical" evidence="2">
    <location>
        <begin position="297"/>
        <end position="315"/>
    </location>
</feature>
<keyword evidence="5" id="KW-1185">Reference proteome</keyword>
<evidence type="ECO:0000313" key="4">
    <source>
        <dbReference type="EMBL" id="KAJ5076783.1"/>
    </source>
</evidence>
<dbReference type="PANTHER" id="PTHR13568">
    <property type="entry name" value="FAM11A, B PROTEIN"/>
    <property type="match status" value="1"/>
</dbReference>
<dbReference type="InterPro" id="IPR001810">
    <property type="entry name" value="F-box_dom"/>
</dbReference>
<evidence type="ECO:0000259" key="3">
    <source>
        <dbReference type="PROSITE" id="PS50181"/>
    </source>
</evidence>
<feature type="domain" description="F-box" evidence="3">
    <location>
        <begin position="45"/>
        <end position="91"/>
    </location>
</feature>
<dbReference type="InterPro" id="IPR019396">
    <property type="entry name" value="TM_Fragile-X-F-assoc"/>
</dbReference>
<feature type="region of interest" description="Disordered" evidence="1">
    <location>
        <begin position="134"/>
        <end position="154"/>
    </location>
</feature>
<feature type="transmembrane region" description="Helical" evidence="2">
    <location>
        <begin position="454"/>
        <end position="474"/>
    </location>
</feature>
<keyword evidence="2" id="KW-0472">Membrane</keyword>
<protein>
    <submittedName>
        <fullName evidence="4">Fam11a b protein</fullName>
    </submittedName>
</protein>
<feature type="transmembrane region" description="Helical" evidence="2">
    <location>
        <begin position="384"/>
        <end position="403"/>
    </location>
</feature>
<dbReference type="EMBL" id="JAPDFW010000059">
    <property type="protein sequence ID" value="KAJ5076783.1"/>
    <property type="molecule type" value="Genomic_DNA"/>
</dbReference>
<feature type="transmembrane region" description="Helical" evidence="2">
    <location>
        <begin position="415"/>
        <end position="442"/>
    </location>
</feature>
<organism evidence="4 5">
    <name type="scientific">Anaeramoeba ignava</name>
    <name type="common">Anaerobic marine amoeba</name>
    <dbReference type="NCBI Taxonomy" id="1746090"/>
    <lineage>
        <taxon>Eukaryota</taxon>
        <taxon>Metamonada</taxon>
        <taxon>Anaeramoebidae</taxon>
        <taxon>Anaeramoeba</taxon>
    </lineage>
</organism>
<proteinExistence type="predicted"/>
<feature type="transmembrane region" description="Helical" evidence="2">
    <location>
        <begin position="237"/>
        <end position="256"/>
    </location>
</feature>